<feature type="transmembrane region" description="Helical" evidence="1">
    <location>
        <begin position="6"/>
        <end position="26"/>
    </location>
</feature>
<keyword evidence="1" id="KW-0472">Membrane</keyword>
<organism evidence="2 3">
    <name type="scientific">Leclercia adecarboxylata</name>
    <dbReference type="NCBI Taxonomy" id="83655"/>
    <lineage>
        <taxon>Bacteria</taxon>
        <taxon>Pseudomonadati</taxon>
        <taxon>Pseudomonadota</taxon>
        <taxon>Gammaproteobacteria</taxon>
        <taxon>Enterobacterales</taxon>
        <taxon>Enterobacteriaceae</taxon>
        <taxon>Leclercia</taxon>
    </lineage>
</organism>
<keyword evidence="1" id="KW-0812">Transmembrane</keyword>
<dbReference type="AlphaFoldDB" id="A0AAP9IQ34"/>
<gene>
    <name evidence="2" type="ORF">ES815_20130</name>
</gene>
<keyword evidence="1" id="KW-1133">Transmembrane helix</keyword>
<evidence type="ECO:0000313" key="3">
    <source>
        <dbReference type="Proteomes" id="UP000317812"/>
    </source>
</evidence>
<feature type="transmembrane region" description="Helical" evidence="1">
    <location>
        <begin position="58"/>
        <end position="78"/>
    </location>
</feature>
<reference evidence="2 3" key="1">
    <citation type="submission" date="2019-01" db="EMBL/GenBank/DDBJ databases">
        <title>Florfenicol resistance in Enterobacteriaceae and whole-genome sequence analysis of florfenicol-resistant Leclercia adecarboxylata strain R25.</title>
        <authorList>
            <person name="Bao Q."/>
            <person name="Ying Y."/>
        </authorList>
    </citation>
    <scope>NUCLEOTIDE SEQUENCE [LARGE SCALE GENOMIC DNA]</scope>
    <source>
        <strain evidence="2 3">R25</strain>
    </source>
</reference>
<sequence>MPIPFMPILIGSIINAIPVLALYFAVSKNIKRLAPLVLFSIVYSAGNSLYWISNQVNLTLIITFTVLVVVGLICLYSILRHESGRLKSWFLASSALILCSVIPFVRLSLFLEEVSPTFFYPLIAALLAVGVVSLAFARGTGGPLTNGTAYPNGTITKTYATQTEIDTDLAIKGRSVLSDPNLDEGERARYRQALDEKDNG</sequence>
<feature type="transmembrane region" description="Helical" evidence="1">
    <location>
        <begin position="33"/>
        <end position="52"/>
    </location>
</feature>
<accession>A0AAP9IQ34</accession>
<evidence type="ECO:0000313" key="2">
    <source>
        <dbReference type="EMBL" id="QDK20485.1"/>
    </source>
</evidence>
<protein>
    <submittedName>
        <fullName evidence="2">Uncharacterized protein</fullName>
    </submittedName>
</protein>
<feature type="transmembrane region" description="Helical" evidence="1">
    <location>
        <begin position="117"/>
        <end position="137"/>
    </location>
</feature>
<dbReference type="RefSeq" id="WP_142489374.1">
    <property type="nucleotide sequence ID" value="NZ_CP035382.1"/>
</dbReference>
<proteinExistence type="predicted"/>
<evidence type="ECO:0000256" key="1">
    <source>
        <dbReference type="SAM" id="Phobius"/>
    </source>
</evidence>
<name>A0AAP9IQ34_9ENTR</name>
<feature type="transmembrane region" description="Helical" evidence="1">
    <location>
        <begin position="90"/>
        <end position="111"/>
    </location>
</feature>
<dbReference type="Proteomes" id="UP000317812">
    <property type="component" value="Chromosome"/>
</dbReference>
<dbReference type="EMBL" id="CP035382">
    <property type="protein sequence ID" value="QDK20485.1"/>
    <property type="molecule type" value="Genomic_DNA"/>
</dbReference>